<feature type="domain" description="ABC transporter" evidence="8">
    <location>
        <begin position="15"/>
        <end position="266"/>
    </location>
</feature>
<evidence type="ECO:0000256" key="4">
    <source>
        <dbReference type="ARBA" id="ARBA00022475"/>
    </source>
</evidence>
<dbReference type="GO" id="GO:0005886">
    <property type="term" value="C:plasma membrane"/>
    <property type="evidence" value="ECO:0007669"/>
    <property type="project" value="UniProtKB-SubCell"/>
</dbReference>
<dbReference type="STRING" id="391735.Veis_3849"/>
<dbReference type="PROSITE" id="PS00211">
    <property type="entry name" value="ABC_TRANSPORTER_1"/>
    <property type="match status" value="1"/>
</dbReference>
<dbReference type="PROSITE" id="PS50893">
    <property type="entry name" value="ABC_TRANSPORTER_2"/>
    <property type="match status" value="1"/>
</dbReference>
<dbReference type="GO" id="GO:0005524">
    <property type="term" value="F:ATP binding"/>
    <property type="evidence" value="ECO:0007669"/>
    <property type="project" value="UniProtKB-KW"/>
</dbReference>
<keyword evidence="4" id="KW-1003">Cell membrane</keyword>
<evidence type="ECO:0000256" key="5">
    <source>
        <dbReference type="ARBA" id="ARBA00022741"/>
    </source>
</evidence>
<dbReference type="eggNOG" id="COG0444">
    <property type="taxonomic scope" value="Bacteria"/>
</dbReference>
<dbReference type="InterPro" id="IPR017871">
    <property type="entry name" value="ABC_transporter-like_CS"/>
</dbReference>
<dbReference type="GeneID" id="76462209"/>
<dbReference type="CDD" id="cd03257">
    <property type="entry name" value="ABC_NikE_OppD_transporters"/>
    <property type="match status" value="1"/>
</dbReference>
<evidence type="ECO:0000256" key="3">
    <source>
        <dbReference type="ARBA" id="ARBA00022448"/>
    </source>
</evidence>
<accession>A1WPK1</accession>
<dbReference type="GO" id="GO:0015833">
    <property type="term" value="P:peptide transport"/>
    <property type="evidence" value="ECO:0007669"/>
    <property type="project" value="InterPro"/>
</dbReference>
<dbReference type="PANTHER" id="PTHR43297:SF2">
    <property type="entry name" value="DIPEPTIDE TRANSPORT ATP-BINDING PROTEIN DPPD"/>
    <property type="match status" value="1"/>
</dbReference>
<dbReference type="Pfam" id="PF00005">
    <property type="entry name" value="ABC_tran"/>
    <property type="match status" value="1"/>
</dbReference>
<dbReference type="Gene3D" id="3.40.50.300">
    <property type="entry name" value="P-loop containing nucleotide triphosphate hydrolases"/>
    <property type="match status" value="1"/>
</dbReference>
<reference evidence="10" key="1">
    <citation type="submission" date="2006-12" db="EMBL/GenBank/DDBJ databases">
        <title>Complete sequence of chromosome 1 of Verminephrobacter eiseniae EF01-2.</title>
        <authorList>
            <person name="Copeland A."/>
            <person name="Lucas S."/>
            <person name="Lapidus A."/>
            <person name="Barry K."/>
            <person name="Detter J.C."/>
            <person name="Glavina del Rio T."/>
            <person name="Dalin E."/>
            <person name="Tice H."/>
            <person name="Pitluck S."/>
            <person name="Chertkov O."/>
            <person name="Brettin T."/>
            <person name="Bruce D."/>
            <person name="Han C."/>
            <person name="Tapia R."/>
            <person name="Gilna P."/>
            <person name="Schmutz J."/>
            <person name="Larimer F."/>
            <person name="Land M."/>
            <person name="Hauser L."/>
            <person name="Kyrpides N."/>
            <person name="Kim E."/>
            <person name="Stahl D."/>
            <person name="Richardson P."/>
        </authorList>
    </citation>
    <scope>NUCLEOTIDE SEQUENCE [LARGE SCALE GENOMIC DNA]</scope>
    <source>
        <strain evidence="10">EF01-2</strain>
    </source>
</reference>
<dbReference type="InterPro" id="IPR050388">
    <property type="entry name" value="ABC_Ni/Peptide_Import"/>
</dbReference>
<dbReference type="RefSeq" id="WP_011811545.1">
    <property type="nucleotide sequence ID" value="NC_008786.1"/>
</dbReference>
<comment type="similarity">
    <text evidence="2">Belongs to the ABC transporter superfamily.</text>
</comment>
<protein>
    <submittedName>
        <fullName evidence="9">Oligopeptide/dipeptide ABC transporter, ATPase subunit</fullName>
    </submittedName>
</protein>
<dbReference type="KEGG" id="vei:Veis_3849"/>
<dbReference type="InterPro" id="IPR027417">
    <property type="entry name" value="P-loop_NTPase"/>
</dbReference>
<name>A1WPK1_VEREI</name>
<dbReference type="HOGENOM" id="CLU_000604_1_23_4"/>
<dbReference type="SUPFAM" id="SSF52540">
    <property type="entry name" value="P-loop containing nucleoside triphosphate hydrolases"/>
    <property type="match status" value="1"/>
</dbReference>
<dbReference type="FunFam" id="3.40.50.300:FF:000016">
    <property type="entry name" value="Oligopeptide ABC transporter ATP-binding component"/>
    <property type="match status" value="1"/>
</dbReference>
<evidence type="ECO:0000313" key="10">
    <source>
        <dbReference type="Proteomes" id="UP000000374"/>
    </source>
</evidence>
<dbReference type="OrthoDB" id="9802772at2"/>
<organism evidence="9 10">
    <name type="scientific">Verminephrobacter eiseniae (strain EF01-2)</name>
    <dbReference type="NCBI Taxonomy" id="391735"/>
    <lineage>
        <taxon>Bacteria</taxon>
        <taxon>Pseudomonadati</taxon>
        <taxon>Pseudomonadota</taxon>
        <taxon>Betaproteobacteria</taxon>
        <taxon>Burkholderiales</taxon>
        <taxon>Comamonadaceae</taxon>
        <taxon>Verminephrobacter</taxon>
    </lineage>
</organism>
<dbReference type="PANTHER" id="PTHR43297">
    <property type="entry name" value="OLIGOPEPTIDE TRANSPORT ATP-BINDING PROTEIN APPD"/>
    <property type="match status" value="1"/>
</dbReference>
<keyword evidence="7" id="KW-0472">Membrane</keyword>
<evidence type="ECO:0000313" key="9">
    <source>
        <dbReference type="EMBL" id="ABM59558.1"/>
    </source>
</evidence>
<dbReference type="GO" id="GO:0055085">
    <property type="term" value="P:transmembrane transport"/>
    <property type="evidence" value="ECO:0007669"/>
    <property type="project" value="UniProtKB-ARBA"/>
</dbReference>
<dbReference type="EMBL" id="CP000542">
    <property type="protein sequence ID" value="ABM59558.1"/>
    <property type="molecule type" value="Genomic_DNA"/>
</dbReference>
<dbReference type="Proteomes" id="UP000000374">
    <property type="component" value="Chromosome"/>
</dbReference>
<dbReference type="NCBIfam" id="TIGR01727">
    <property type="entry name" value="oligo_HPY"/>
    <property type="match status" value="1"/>
</dbReference>
<proteinExistence type="inferred from homology"/>
<dbReference type="InterPro" id="IPR003439">
    <property type="entry name" value="ABC_transporter-like_ATP-bd"/>
</dbReference>
<evidence type="ECO:0000256" key="2">
    <source>
        <dbReference type="ARBA" id="ARBA00005417"/>
    </source>
</evidence>
<gene>
    <name evidence="9" type="ordered locus">Veis_3849</name>
</gene>
<dbReference type="InterPro" id="IPR013563">
    <property type="entry name" value="Oligopep_ABC_C"/>
</dbReference>
<dbReference type="GO" id="GO:0016887">
    <property type="term" value="F:ATP hydrolysis activity"/>
    <property type="evidence" value="ECO:0007669"/>
    <property type="project" value="InterPro"/>
</dbReference>
<evidence type="ECO:0000256" key="7">
    <source>
        <dbReference type="ARBA" id="ARBA00023136"/>
    </source>
</evidence>
<keyword evidence="10" id="KW-1185">Reference proteome</keyword>
<dbReference type="AlphaFoldDB" id="A1WPK1"/>
<dbReference type="Pfam" id="PF08352">
    <property type="entry name" value="oligo_HPY"/>
    <property type="match status" value="1"/>
</dbReference>
<evidence type="ECO:0000259" key="8">
    <source>
        <dbReference type="PROSITE" id="PS50893"/>
    </source>
</evidence>
<dbReference type="SMART" id="SM00382">
    <property type="entry name" value="AAA"/>
    <property type="match status" value="1"/>
</dbReference>
<sequence>MMAEQATQALETRLLQVENLQTRFATPHGLVRAVDGVSLQLNRGETLGVVGESGSGKSILARSLMGLLPPAPYSQRSGRILLSGRDIAALDEAQLSTVRGREIAMIFQDPMTSLNPVLTIGQQIIQVLRRHTDLGERAARERAVELLQQVRIPAPERRVHDHPHHLSGGMRQRAVIAIALACGPRLLIADEPTTALDVTVQAQILQLLRSLQEVHHMALVLISHNLGVVAQMCDRVAVMYAGRIVEEAPTADLFAAPRMRYTEALMKSMPRLDAPSHALLYVIGGRPPNLAQPVPGCGFAPRCRDTVASCASMSPAESMAGERHRFACWNPLQGVNDGR</sequence>
<keyword evidence="6" id="KW-0067">ATP-binding</keyword>
<evidence type="ECO:0000256" key="6">
    <source>
        <dbReference type="ARBA" id="ARBA00022840"/>
    </source>
</evidence>
<keyword evidence="5" id="KW-0547">Nucleotide-binding</keyword>
<evidence type="ECO:0000256" key="1">
    <source>
        <dbReference type="ARBA" id="ARBA00004417"/>
    </source>
</evidence>
<dbReference type="InterPro" id="IPR003593">
    <property type="entry name" value="AAA+_ATPase"/>
</dbReference>
<comment type="subcellular location">
    <subcellularLocation>
        <location evidence="1">Cell inner membrane</location>
        <topology evidence="1">Peripheral membrane protein</topology>
    </subcellularLocation>
</comment>
<keyword evidence="3" id="KW-0813">Transport</keyword>